<gene>
    <name evidence="1" type="ORF">Hypma_001665</name>
</gene>
<name>A0A369JA44_HYPMA</name>
<dbReference type="EMBL" id="LUEZ02000113">
    <property type="protein sequence ID" value="RDB17315.1"/>
    <property type="molecule type" value="Genomic_DNA"/>
</dbReference>
<dbReference type="Proteomes" id="UP000076154">
    <property type="component" value="Unassembled WGS sequence"/>
</dbReference>
<dbReference type="InParanoid" id="A0A369JA44"/>
<evidence type="ECO:0000313" key="2">
    <source>
        <dbReference type="Proteomes" id="UP000076154"/>
    </source>
</evidence>
<keyword evidence="2" id="KW-1185">Reference proteome</keyword>
<proteinExistence type="predicted"/>
<sequence>MLSGITNDVPLPLRHVSSDNSDNTILLRDTIAWHDEPSYHLCTLLFSHLMHAAITSHVKLSMVELLAGYEVDQESFCFGDRVFRKTLRTYDYHWVSCSVLYCRILI</sequence>
<accession>A0A369JA44</accession>
<organism evidence="1 2">
    <name type="scientific">Hypsizygus marmoreus</name>
    <name type="common">White beech mushroom</name>
    <name type="synonym">Agaricus marmoreus</name>
    <dbReference type="NCBI Taxonomy" id="39966"/>
    <lineage>
        <taxon>Eukaryota</taxon>
        <taxon>Fungi</taxon>
        <taxon>Dikarya</taxon>
        <taxon>Basidiomycota</taxon>
        <taxon>Agaricomycotina</taxon>
        <taxon>Agaricomycetes</taxon>
        <taxon>Agaricomycetidae</taxon>
        <taxon>Agaricales</taxon>
        <taxon>Tricholomatineae</taxon>
        <taxon>Lyophyllaceae</taxon>
        <taxon>Hypsizygus</taxon>
    </lineage>
</organism>
<comment type="caution">
    <text evidence="1">The sequence shown here is derived from an EMBL/GenBank/DDBJ whole genome shotgun (WGS) entry which is preliminary data.</text>
</comment>
<reference evidence="1" key="1">
    <citation type="submission" date="2018-04" db="EMBL/GenBank/DDBJ databases">
        <title>Whole genome sequencing of Hypsizygus marmoreus.</title>
        <authorList>
            <person name="Choi I.-G."/>
            <person name="Min B."/>
            <person name="Kim J.-G."/>
            <person name="Kim S."/>
            <person name="Oh Y.-L."/>
            <person name="Kong W.-S."/>
            <person name="Park H."/>
            <person name="Jeong J."/>
            <person name="Song E.-S."/>
        </authorList>
    </citation>
    <scope>NUCLEOTIDE SEQUENCE [LARGE SCALE GENOMIC DNA]</scope>
    <source>
        <strain evidence="1">51987-8</strain>
    </source>
</reference>
<evidence type="ECO:0000313" key="1">
    <source>
        <dbReference type="EMBL" id="RDB17315.1"/>
    </source>
</evidence>
<dbReference type="AlphaFoldDB" id="A0A369JA44"/>
<protein>
    <submittedName>
        <fullName evidence="1">Uncharacterized protein</fullName>
    </submittedName>
</protein>